<reference evidence="2" key="1">
    <citation type="submission" date="2023-11" db="EMBL/GenBank/DDBJ databases">
        <title>Genome assemblies of two species of porcelain crab, Petrolisthes cinctipes and Petrolisthes manimaculis (Anomura: Porcellanidae).</title>
        <authorList>
            <person name="Angst P."/>
        </authorList>
    </citation>
    <scope>NUCLEOTIDE SEQUENCE</scope>
    <source>
        <strain evidence="2">PB745_02</strain>
        <tissue evidence="2">Gill</tissue>
    </source>
</reference>
<dbReference type="Proteomes" id="UP001292094">
    <property type="component" value="Unassembled WGS sequence"/>
</dbReference>
<feature type="compositionally biased region" description="Basic and acidic residues" evidence="1">
    <location>
        <begin position="24"/>
        <end position="34"/>
    </location>
</feature>
<gene>
    <name evidence="2" type="ORF">Pmani_025870</name>
</gene>
<protein>
    <submittedName>
        <fullName evidence="2">Uncharacterized protein</fullName>
    </submittedName>
</protein>
<evidence type="ECO:0000313" key="2">
    <source>
        <dbReference type="EMBL" id="KAK4302018.1"/>
    </source>
</evidence>
<sequence>MKERARVVREERETSRKKQTGGDVSEKDEARQDRKDCVCVCSDGCRTLGLKGSSQTTVNKSQFTQRPWVVHWVPGRPPNVVDSKGGRLGHHGYLTRYL</sequence>
<dbReference type="EMBL" id="JAWZYT010002793">
    <property type="protein sequence ID" value="KAK4302018.1"/>
    <property type="molecule type" value="Genomic_DNA"/>
</dbReference>
<feature type="region of interest" description="Disordered" evidence="1">
    <location>
        <begin position="1"/>
        <end position="34"/>
    </location>
</feature>
<comment type="caution">
    <text evidence="2">The sequence shown here is derived from an EMBL/GenBank/DDBJ whole genome shotgun (WGS) entry which is preliminary data.</text>
</comment>
<dbReference type="AlphaFoldDB" id="A0AAE1P5U3"/>
<organism evidence="2 3">
    <name type="scientific">Petrolisthes manimaculis</name>
    <dbReference type="NCBI Taxonomy" id="1843537"/>
    <lineage>
        <taxon>Eukaryota</taxon>
        <taxon>Metazoa</taxon>
        <taxon>Ecdysozoa</taxon>
        <taxon>Arthropoda</taxon>
        <taxon>Crustacea</taxon>
        <taxon>Multicrustacea</taxon>
        <taxon>Malacostraca</taxon>
        <taxon>Eumalacostraca</taxon>
        <taxon>Eucarida</taxon>
        <taxon>Decapoda</taxon>
        <taxon>Pleocyemata</taxon>
        <taxon>Anomura</taxon>
        <taxon>Galatheoidea</taxon>
        <taxon>Porcellanidae</taxon>
        <taxon>Petrolisthes</taxon>
    </lineage>
</organism>
<name>A0AAE1P5U3_9EUCA</name>
<accession>A0AAE1P5U3</accession>
<evidence type="ECO:0000256" key="1">
    <source>
        <dbReference type="SAM" id="MobiDB-lite"/>
    </source>
</evidence>
<evidence type="ECO:0000313" key="3">
    <source>
        <dbReference type="Proteomes" id="UP001292094"/>
    </source>
</evidence>
<keyword evidence="3" id="KW-1185">Reference proteome</keyword>
<feature type="compositionally biased region" description="Basic and acidic residues" evidence="1">
    <location>
        <begin position="1"/>
        <end position="16"/>
    </location>
</feature>
<proteinExistence type="predicted"/>